<dbReference type="STRING" id="47500.AF333_18625"/>
<accession>A0A0D1XBY3</accession>
<organism evidence="1 3">
    <name type="scientific">Aneurinibacillus migulanus</name>
    <name type="common">Bacillus migulanus</name>
    <dbReference type="NCBI Taxonomy" id="47500"/>
    <lineage>
        <taxon>Bacteria</taxon>
        <taxon>Bacillati</taxon>
        <taxon>Bacillota</taxon>
        <taxon>Bacilli</taxon>
        <taxon>Bacillales</taxon>
        <taxon>Paenibacillaceae</taxon>
        <taxon>Aneurinibacillus group</taxon>
        <taxon>Aneurinibacillus</taxon>
    </lineage>
</organism>
<gene>
    <name evidence="1" type="ORF">AF333_18625</name>
    <name evidence="2" type="ORF">SAMN04487909_1432</name>
</gene>
<dbReference type="PATRIC" id="fig|47500.8.peg.5146"/>
<evidence type="ECO:0000313" key="3">
    <source>
        <dbReference type="Proteomes" id="UP000037269"/>
    </source>
</evidence>
<dbReference type="AlphaFoldDB" id="A0A0D1XBY3"/>
<name>A0A0D1XBY3_ANEMI</name>
<proteinExistence type="predicted"/>
<sequence>MEKEEGGYALRPGKKRRTCLFPTVPAHLPSFFSYLSPQEFVDVSNQMYIKRTLLPKVTRFQVKRGCPKSNFGAPFFT</sequence>
<dbReference type="EMBL" id="LGUG01000004">
    <property type="protein sequence ID" value="KON97176.1"/>
    <property type="molecule type" value="Genomic_DNA"/>
</dbReference>
<protein>
    <submittedName>
        <fullName evidence="1">Uncharacterized protein</fullName>
    </submittedName>
</protein>
<evidence type="ECO:0000313" key="1">
    <source>
        <dbReference type="EMBL" id="KON97176.1"/>
    </source>
</evidence>
<evidence type="ECO:0000313" key="4">
    <source>
        <dbReference type="Proteomes" id="UP000182836"/>
    </source>
</evidence>
<dbReference type="EMBL" id="FNED01000043">
    <property type="protein sequence ID" value="SDK19643.1"/>
    <property type="molecule type" value="Genomic_DNA"/>
</dbReference>
<evidence type="ECO:0000313" key="2">
    <source>
        <dbReference type="EMBL" id="SDK19643.1"/>
    </source>
</evidence>
<reference evidence="2 4" key="2">
    <citation type="submission" date="2016-10" db="EMBL/GenBank/DDBJ databases">
        <authorList>
            <person name="de Groot N.N."/>
        </authorList>
    </citation>
    <scope>NUCLEOTIDE SEQUENCE [LARGE SCALE GENOMIC DNA]</scope>
    <source>
        <strain evidence="2 4">DSM 2895</strain>
    </source>
</reference>
<dbReference type="Proteomes" id="UP000037269">
    <property type="component" value="Unassembled WGS sequence"/>
</dbReference>
<dbReference type="Proteomes" id="UP000182836">
    <property type="component" value="Unassembled WGS sequence"/>
</dbReference>
<keyword evidence="3" id="KW-1185">Reference proteome</keyword>
<reference evidence="1 3" key="1">
    <citation type="submission" date="2015-07" db="EMBL/GenBank/DDBJ databases">
        <title>Fjat-14205 dsm 2895.</title>
        <authorList>
            <person name="Liu B."/>
            <person name="Wang J."/>
            <person name="Zhu Y."/>
            <person name="Liu G."/>
            <person name="Chen Q."/>
            <person name="Chen Z."/>
            <person name="Lan J."/>
            <person name="Che J."/>
            <person name="Ge C."/>
            <person name="Shi H."/>
            <person name="Pan Z."/>
            <person name="Liu X."/>
        </authorList>
    </citation>
    <scope>NUCLEOTIDE SEQUENCE [LARGE SCALE GENOMIC DNA]</scope>
    <source>
        <strain evidence="1 3">DSM 2895</strain>
    </source>
</reference>